<organism evidence="11 12">
    <name type="scientific">Alcanivorax jadensis T9</name>
    <dbReference type="NCBI Taxonomy" id="1177181"/>
    <lineage>
        <taxon>Bacteria</taxon>
        <taxon>Pseudomonadati</taxon>
        <taxon>Pseudomonadota</taxon>
        <taxon>Gammaproteobacteria</taxon>
        <taxon>Oceanospirillales</taxon>
        <taxon>Alcanivoracaceae</taxon>
        <taxon>Alcanivorax</taxon>
    </lineage>
</organism>
<dbReference type="InterPro" id="IPR037523">
    <property type="entry name" value="VOC_core"/>
</dbReference>
<dbReference type="InterPro" id="IPR029068">
    <property type="entry name" value="Glyas_Bleomycin-R_OHBP_Dase"/>
</dbReference>
<sequence length="182" mass="21037">MSRHFEQADGLCETPDDATRDFLFNQTMLRIKNPTTSLDFYTRVLGMRLVRKLDFPEMKFSLYFLAYLGEEEARQVPEDDAKRLTYTFGREAMLELTHNWGTEDDADFAYHDGNAQPQGFGHIGITVPDVYAAAERFEKLGVEFVKKPDDGKMKGLAFIKDPDGYWIEILQADMMEKQQKND</sequence>
<evidence type="ECO:0000256" key="3">
    <source>
        <dbReference type="ARBA" id="ARBA00010363"/>
    </source>
</evidence>
<name>A0ABR4WFR0_9GAMM</name>
<comment type="catalytic activity">
    <reaction evidence="9">
        <text>(R)-S-lactoylglutathione = methylglyoxal + glutathione</text>
        <dbReference type="Rhea" id="RHEA:19069"/>
        <dbReference type="ChEBI" id="CHEBI:17158"/>
        <dbReference type="ChEBI" id="CHEBI:57474"/>
        <dbReference type="ChEBI" id="CHEBI:57925"/>
        <dbReference type="EC" id="4.4.1.5"/>
    </reaction>
</comment>
<evidence type="ECO:0000256" key="1">
    <source>
        <dbReference type="ARBA" id="ARBA00001947"/>
    </source>
</evidence>
<evidence type="ECO:0000256" key="6">
    <source>
        <dbReference type="ARBA" id="ARBA00022723"/>
    </source>
</evidence>
<dbReference type="PROSITE" id="PS00934">
    <property type="entry name" value="GLYOXALASE_I_1"/>
    <property type="match status" value="1"/>
</dbReference>
<dbReference type="PANTHER" id="PTHR10374">
    <property type="entry name" value="LACTOYLGLUTATHIONE LYASE GLYOXALASE I"/>
    <property type="match status" value="1"/>
</dbReference>
<evidence type="ECO:0000256" key="5">
    <source>
        <dbReference type="ARBA" id="ARBA00022596"/>
    </source>
</evidence>
<dbReference type="PROSITE" id="PS51819">
    <property type="entry name" value="VOC"/>
    <property type="match status" value="1"/>
</dbReference>
<evidence type="ECO:0000256" key="4">
    <source>
        <dbReference type="ARBA" id="ARBA00012081"/>
    </source>
</evidence>
<dbReference type="Gene3D" id="3.10.180.10">
    <property type="entry name" value="2,3-Dihydroxybiphenyl 1,2-Dioxygenase, domain 1"/>
    <property type="match status" value="1"/>
</dbReference>
<comment type="pathway">
    <text evidence="2 9">Secondary metabolite metabolism; methylglyoxal degradation; (R)-lactate from methylglyoxal: step 1/2.</text>
</comment>
<evidence type="ECO:0000256" key="9">
    <source>
        <dbReference type="RuleBase" id="RU361179"/>
    </source>
</evidence>
<dbReference type="PANTHER" id="PTHR10374:SF30">
    <property type="entry name" value="LACTOYLGLUTATHIONE LYASE"/>
    <property type="match status" value="1"/>
</dbReference>
<dbReference type="PROSITE" id="PS00935">
    <property type="entry name" value="GLYOXALASE_I_2"/>
    <property type="match status" value="1"/>
</dbReference>
<dbReference type="Proteomes" id="UP000029443">
    <property type="component" value="Unassembled WGS sequence"/>
</dbReference>
<comment type="similarity">
    <text evidence="3 9">Belongs to the glyoxalase I family.</text>
</comment>
<proteinExistence type="inferred from homology"/>
<comment type="caution">
    <text evidence="11">The sequence shown here is derived from an EMBL/GenBank/DDBJ whole genome shotgun (WGS) entry which is preliminary data.</text>
</comment>
<dbReference type="InterPro" id="IPR018146">
    <property type="entry name" value="Glyoxalase_1_CS"/>
</dbReference>
<keyword evidence="8 9" id="KW-0456">Lyase</keyword>
<keyword evidence="6 9" id="KW-0479">Metal-binding</keyword>
<comment type="cofactor">
    <cofactor evidence="1">
        <name>Zn(2+)</name>
        <dbReference type="ChEBI" id="CHEBI:29105"/>
    </cofactor>
</comment>
<evidence type="ECO:0000313" key="12">
    <source>
        <dbReference type="Proteomes" id="UP000029443"/>
    </source>
</evidence>
<reference evidence="11 12" key="1">
    <citation type="submission" date="2012-09" db="EMBL/GenBank/DDBJ databases">
        <title>Genome Sequence of alkane-degrading Bacterium Alcanivorax jadensis T9.</title>
        <authorList>
            <person name="Lai Q."/>
            <person name="Shao Z."/>
        </authorList>
    </citation>
    <scope>NUCLEOTIDE SEQUENCE [LARGE SCALE GENOMIC DNA]</scope>
    <source>
        <strain evidence="11 12">T9</strain>
    </source>
</reference>
<evidence type="ECO:0000256" key="7">
    <source>
        <dbReference type="ARBA" id="ARBA00022833"/>
    </source>
</evidence>
<dbReference type="EMBL" id="ARXU01000003">
    <property type="protein sequence ID" value="KGD61842.1"/>
    <property type="molecule type" value="Genomic_DNA"/>
</dbReference>
<evidence type="ECO:0000313" key="11">
    <source>
        <dbReference type="EMBL" id="KGD61842.1"/>
    </source>
</evidence>
<comment type="cofactor">
    <cofactor evidence="9">
        <name>Ni(2+)</name>
        <dbReference type="ChEBI" id="CHEBI:49786"/>
    </cofactor>
    <text evidence="9">Binds 1 nickel ion per subunit.</text>
</comment>
<accession>A0ABR4WFR0</accession>
<dbReference type="InterPro" id="IPR004361">
    <property type="entry name" value="Glyoxalase_1"/>
</dbReference>
<comment type="function">
    <text evidence="9">Catalyzes the conversion of hemimercaptal, formed from methylglyoxal and glutathione, to S-lactoylglutathione.</text>
</comment>
<keyword evidence="12" id="KW-1185">Reference proteome</keyword>
<dbReference type="GO" id="GO:0016829">
    <property type="term" value="F:lyase activity"/>
    <property type="evidence" value="ECO:0007669"/>
    <property type="project" value="UniProtKB-KW"/>
</dbReference>
<keyword evidence="5 9" id="KW-0533">Nickel</keyword>
<dbReference type="SUPFAM" id="SSF54593">
    <property type="entry name" value="Glyoxalase/Bleomycin resistance protein/Dihydroxybiphenyl dioxygenase"/>
    <property type="match status" value="1"/>
</dbReference>
<evidence type="ECO:0000256" key="2">
    <source>
        <dbReference type="ARBA" id="ARBA00005008"/>
    </source>
</evidence>
<dbReference type="RefSeq" id="WP_035245792.1">
    <property type="nucleotide sequence ID" value="NZ_ARXU01000003.1"/>
</dbReference>
<feature type="domain" description="VOC" evidence="10">
    <location>
        <begin position="23"/>
        <end position="172"/>
    </location>
</feature>
<dbReference type="EC" id="4.4.1.5" evidence="4 9"/>
<keyword evidence="7" id="KW-0862">Zinc</keyword>
<dbReference type="InterPro" id="IPR004360">
    <property type="entry name" value="Glyas_Fos-R_dOase_dom"/>
</dbReference>
<dbReference type="CDD" id="cd07233">
    <property type="entry name" value="GlxI_Zn"/>
    <property type="match status" value="1"/>
</dbReference>
<evidence type="ECO:0000256" key="8">
    <source>
        <dbReference type="ARBA" id="ARBA00023239"/>
    </source>
</evidence>
<evidence type="ECO:0000259" key="10">
    <source>
        <dbReference type="PROSITE" id="PS51819"/>
    </source>
</evidence>
<dbReference type="NCBIfam" id="TIGR00068">
    <property type="entry name" value="glyox_I"/>
    <property type="match status" value="1"/>
</dbReference>
<protein>
    <recommendedName>
        <fullName evidence="4 9">Lactoylglutathione lyase</fullName>
        <ecNumber evidence="4 9">4.4.1.5</ecNumber>
    </recommendedName>
    <alternativeName>
        <fullName evidence="9">Glyoxalase I</fullName>
    </alternativeName>
</protein>
<dbReference type="Pfam" id="PF00903">
    <property type="entry name" value="Glyoxalase"/>
    <property type="match status" value="1"/>
</dbReference>
<gene>
    <name evidence="11" type="ORF">T9A_01051</name>
</gene>